<accession>A0ABQ5N9Q6</accession>
<protein>
    <recommendedName>
        <fullName evidence="1">DnaA N-terminal domain-containing protein</fullName>
    </recommendedName>
</protein>
<comment type="caution">
    <text evidence="2">The sequence shown here is derived from an EMBL/GenBank/DDBJ whole genome shotgun (WGS) entry which is preliminary data.</text>
</comment>
<dbReference type="InterPro" id="IPR024633">
    <property type="entry name" value="DnaA_N_dom"/>
</dbReference>
<sequence>MLDFNLINQEINSILKEENNEVVYRAWLSCFENSIFENNNIVVIVPNMYTKNIIEERYLYDIEEQYREKLSFNNIIFKLSNYESFDCIPSKEATTEAFAVFEDIVEKINNQTKKVYEFIEAASKSGLHSISYILPMDWVLNEEVYIRIKELMSLKGFKAELENLDNKYTLNLSW</sequence>
<evidence type="ECO:0000313" key="2">
    <source>
        <dbReference type="EMBL" id="GLC31992.1"/>
    </source>
</evidence>
<name>A0ABQ5N9Q6_9CLOT</name>
<dbReference type="RefSeq" id="WP_264851304.1">
    <property type="nucleotide sequence ID" value="NZ_BRXR01000001.1"/>
</dbReference>
<dbReference type="Gene3D" id="3.30.300.180">
    <property type="match status" value="1"/>
</dbReference>
<dbReference type="Proteomes" id="UP001208567">
    <property type="component" value="Unassembled WGS sequence"/>
</dbReference>
<dbReference type="EMBL" id="BRXR01000001">
    <property type="protein sequence ID" value="GLC31992.1"/>
    <property type="molecule type" value="Genomic_DNA"/>
</dbReference>
<dbReference type="Pfam" id="PF11638">
    <property type="entry name" value="DnaA_N"/>
    <property type="match status" value="1"/>
</dbReference>
<organism evidence="2 3">
    <name type="scientific">Clostridium omnivorum</name>
    <dbReference type="NCBI Taxonomy" id="1604902"/>
    <lineage>
        <taxon>Bacteria</taxon>
        <taxon>Bacillati</taxon>
        <taxon>Bacillota</taxon>
        <taxon>Clostridia</taxon>
        <taxon>Eubacteriales</taxon>
        <taxon>Clostridiaceae</taxon>
        <taxon>Clostridium</taxon>
    </lineage>
</organism>
<evidence type="ECO:0000313" key="3">
    <source>
        <dbReference type="Proteomes" id="UP001208567"/>
    </source>
</evidence>
<feature type="domain" description="DnaA N-terminal" evidence="1">
    <location>
        <begin position="10"/>
        <end position="65"/>
    </location>
</feature>
<proteinExistence type="predicted"/>
<dbReference type="InterPro" id="IPR038454">
    <property type="entry name" value="DnaA_N_sf"/>
</dbReference>
<reference evidence="2 3" key="1">
    <citation type="journal article" date="2024" name="Int. J. Syst. Evol. Microbiol.">
        <title>Clostridium omnivorum sp. nov., isolated from anoxic soil under the treatment of reductive soil disinfestation.</title>
        <authorList>
            <person name="Ueki A."/>
            <person name="Tonouchi A."/>
            <person name="Kaku N."/>
            <person name="Honma S."/>
            <person name="Ueki K."/>
        </authorList>
    </citation>
    <scope>NUCLEOTIDE SEQUENCE [LARGE SCALE GENOMIC DNA]</scope>
    <source>
        <strain evidence="2 3">E14</strain>
    </source>
</reference>
<gene>
    <name evidence="2" type="ORF">bsdE14_34020</name>
</gene>
<evidence type="ECO:0000259" key="1">
    <source>
        <dbReference type="Pfam" id="PF11638"/>
    </source>
</evidence>
<keyword evidence="3" id="KW-1185">Reference proteome</keyword>